<protein>
    <recommendedName>
        <fullName evidence="3">Autotransporter domain-containing protein</fullName>
    </recommendedName>
</protein>
<dbReference type="Proteomes" id="UP000241010">
    <property type="component" value="Unassembled WGS sequence"/>
</dbReference>
<dbReference type="EMBL" id="PZKG01000023">
    <property type="protein sequence ID" value="PTE22377.1"/>
    <property type="molecule type" value="Genomic_DNA"/>
</dbReference>
<dbReference type="InterPro" id="IPR036709">
    <property type="entry name" value="Autotransporte_beta_dom_sf"/>
</dbReference>
<evidence type="ECO:0000313" key="2">
    <source>
        <dbReference type="Proteomes" id="UP000241010"/>
    </source>
</evidence>
<sequence>MLGLGIESELSTALVAGVALGLSRADGSIGDLCSSIDSRQVTMSPYMRMDLGPGLSFSGRVFASTED</sequence>
<comment type="caution">
    <text evidence="1">The sequence shown here is derived from an EMBL/GenBank/DDBJ whole genome shotgun (WGS) entry which is preliminary data.</text>
</comment>
<name>A0A2T4JX49_9RHOB</name>
<accession>A0A2T4JX49</accession>
<evidence type="ECO:0008006" key="3">
    <source>
        <dbReference type="Google" id="ProtNLM"/>
    </source>
</evidence>
<keyword evidence="2" id="KW-1185">Reference proteome</keyword>
<dbReference type="SUPFAM" id="SSF103515">
    <property type="entry name" value="Autotransporter"/>
    <property type="match status" value="1"/>
</dbReference>
<dbReference type="AlphaFoldDB" id="A0A2T4JX49"/>
<reference evidence="1 2" key="1">
    <citation type="submission" date="2018-03" db="EMBL/GenBank/DDBJ databases">
        <title>Cereibacter changlensis.</title>
        <authorList>
            <person name="Meyer T.E."/>
            <person name="Miller S."/>
            <person name="Lodha T."/>
            <person name="Gandham S."/>
            <person name="Chintalapati S."/>
            <person name="Chintalapati V.R."/>
        </authorList>
    </citation>
    <scope>NUCLEOTIDE SEQUENCE [LARGE SCALE GENOMIC DNA]</scope>
    <source>
        <strain evidence="1 2">JA139</strain>
    </source>
</reference>
<gene>
    <name evidence="1" type="ORF">C5F48_07300</name>
</gene>
<organism evidence="1 2">
    <name type="scientific">Cereibacter changlensis JA139</name>
    <dbReference type="NCBI Taxonomy" id="1188249"/>
    <lineage>
        <taxon>Bacteria</taxon>
        <taxon>Pseudomonadati</taxon>
        <taxon>Pseudomonadota</taxon>
        <taxon>Alphaproteobacteria</taxon>
        <taxon>Rhodobacterales</taxon>
        <taxon>Paracoccaceae</taxon>
        <taxon>Cereibacter</taxon>
    </lineage>
</organism>
<proteinExistence type="predicted"/>
<evidence type="ECO:0000313" key="1">
    <source>
        <dbReference type="EMBL" id="PTE22377.1"/>
    </source>
</evidence>